<name>A0A1M5HME3_9SPHI</name>
<dbReference type="OrthoDB" id="676759at2"/>
<gene>
    <name evidence="1" type="ORF">SAMN04488522_104725</name>
</gene>
<evidence type="ECO:0000313" key="2">
    <source>
        <dbReference type="Proteomes" id="UP000184287"/>
    </source>
</evidence>
<dbReference type="AlphaFoldDB" id="A0A1M5HME3"/>
<dbReference type="EMBL" id="FQUQ01000004">
    <property type="protein sequence ID" value="SHG17123.1"/>
    <property type="molecule type" value="Genomic_DNA"/>
</dbReference>
<evidence type="ECO:0000313" key="1">
    <source>
        <dbReference type="EMBL" id="SHG17123.1"/>
    </source>
</evidence>
<dbReference type="RefSeq" id="WP_073233483.1">
    <property type="nucleotide sequence ID" value="NZ_FQUQ01000004.1"/>
</dbReference>
<accession>A0A1M5HME3</accession>
<keyword evidence="2" id="KW-1185">Reference proteome</keyword>
<dbReference type="STRING" id="288992.SAMN04488522_104725"/>
<proteinExistence type="predicted"/>
<protein>
    <submittedName>
        <fullName evidence="1">Uncharacterized protein</fullName>
    </submittedName>
</protein>
<sequence>MKRQNPHPEEFEILVNLDGTDTTITVQPDETSDGSPYFICDVSGNTITQLREEADGSWEQLWGKLDHHAVTLIGKAIKYNLTI</sequence>
<dbReference type="Proteomes" id="UP000184287">
    <property type="component" value="Unassembled WGS sequence"/>
</dbReference>
<reference evidence="2" key="1">
    <citation type="submission" date="2016-11" db="EMBL/GenBank/DDBJ databases">
        <authorList>
            <person name="Varghese N."/>
            <person name="Submissions S."/>
        </authorList>
    </citation>
    <scope>NUCLEOTIDE SEQUENCE [LARGE SCALE GENOMIC DNA]</scope>
    <source>
        <strain evidence="2">DSM 16990</strain>
    </source>
</reference>
<organism evidence="1 2">
    <name type="scientific">Pedobacter caeni</name>
    <dbReference type="NCBI Taxonomy" id="288992"/>
    <lineage>
        <taxon>Bacteria</taxon>
        <taxon>Pseudomonadati</taxon>
        <taxon>Bacteroidota</taxon>
        <taxon>Sphingobacteriia</taxon>
        <taxon>Sphingobacteriales</taxon>
        <taxon>Sphingobacteriaceae</taxon>
        <taxon>Pedobacter</taxon>
    </lineage>
</organism>